<comment type="caution">
    <text evidence="9">The sequence shown here is derived from an EMBL/GenBank/DDBJ whole genome shotgun (WGS) entry which is preliminary data.</text>
</comment>
<dbReference type="PANTHER" id="PTHR30193">
    <property type="entry name" value="ABC TRANSPORTER PERMEASE PROTEIN"/>
    <property type="match status" value="1"/>
</dbReference>
<dbReference type="GO" id="GO:0055085">
    <property type="term" value="P:transmembrane transport"/>
    <property type="evidence" value="ECO:0007669"/>
    <property type="project" value="InterPro"/>
</dbReference>
<evidence type="ECO:0000256" key="4">
    <source>
        <dbReference type="ARBA" id="ARBA00022692"/>
    </source>
</evidence>
<accession>A0A9D2M9H8</accession>
<sequence>MKKSKRSSLSSTEMKIFPYLMIAPNLLIFAAFIAVPAVFGLIYSLTDWGGIGALHFIGFENYMELFGDRRFWISIRQTFLYAIISLPLIMVVSLLLAVLLVKNIRGRGFFRAVFYWPSMISYIVVGLLFQFIFGDSTGVINYLLSTVGLQDVNWFTNSFTAMAIVIVATVWSRTGFYMVTFISGLQSIDDTYYEAAEVDGASPLRKFTSITLPLLKPTMFLVMILSFIDLFKQYGLVITMTNGGPAGATKFAVQYIYEEAFQKFRLGYASALSMVILVILAVLTLLQFKLNNGGAIDD</sequence>
<keyword evidence="4 7" id="KW-0812">Transmembrane</keyword>
<evidence type="ECO:0000256" key="1">
    <source>
        <dbReference type="ARBA" id="ARBA00004651"/>
    </source>
</evidence>
<dbReference type="InterPro" id="IPR051393">
    <property type="entry name" value="ABC_transporter_permease"/>
</dbReference>
<feature type="transmembrane region" description="Helical" evidence="7">
    <location>
        <begin position="113"/>
        <end position="132"/>
    </location>
</feature>
<keyword evidence="2 7" id="KW-0813">Transport</keyword>
<keyword evidence="6 7" id="KW-0472">Membrane</keyword>
<dbReference type="Proteomes" id="UP000886803">
    <property type="component" value="Unassembled WGS sequence"/>
</dbReference>
<feature type="domain" description="ABC transmembrane type-1" evidence="8">
    <location>
        <begin position="75"/>
        <end position="287"/>
    </location>
</feature>
<name>A0A9D2M9H8_9FIRM</name>
<dbReference type="Gene3D" id="1.10.3720.10">
    <property type="entry name" value="MetI-like"/>
    <property type="match status" value="1"/>
</dbReference>
<dbReference type="SUPFAM" id="SSF161098">
    <property type="entry name" value="MetI-like"/>
    <property type="match status" value="1"/>
</dbReference>
<dbReference type="Pfam" id="PF00528">
    <property type="entry name" value="BPD_transp_1"/>
    <property type="match status" value="1"/>
</dbReference>
<dbReference type="InterPro" id="IPR035906">
    <property type="entry name" value="MetI-like_sf"/>
</dbReference>
<organism evidence="9 10">
    <name type="scientific">Candidatus Gemmiger avicola</name>
    <dbReference type="NCBI Taxonomy" id="2838605"/>
    <lineage>
        <taxon>Bacteria</taxon>
        <taxon>Bacillati</taxon>
        <taxon>Bacillota</taxon>
        <taxon>Clostridia</taxon>
        <taxon>Eubacteriales</taxon>
        <taxon>Gemmiger</taxon>
    </lineage>
</organism>
<reference evidence="9" key="1">
    <citation type="journal article" date="2021" name="PeerJ">
        <title>Extensive microbial diversity within the chicken gut microbiome revealed by metagenomics and culture.</title>
        <authorList>
            <person name="Gilroy R."/>
            <person name="Ravi A."/>
            <person name="Getino M."/>
            <person name="Pursley I."/>
            <person name="Horton D.L."/>
            <person name="Alikhan N.F."/>
            <person name="Baker D."/>
            <person name="Gharbi K."/>
            <person name="Hall N."/>
            <person name="Watson M."/>
            <person name="Adriaenssens E.M."/>
            <person name="Foster-Nyarko E."/>
            <person name="Jarju S."/>
            <person name="Secka A."/>
            <person name="Antonio M."/>
            <person name="Oren A."/>
            <person name="Chaudhuri R.R."/>
            <person name="La Ragione R."/>
            <person name="Hildebrand F."/>
            <person name="Pallen M.J."/>
        </authorList>
    </citation>
    <scope>NUCLEOTIDE SEQUENCE</scope>
    <source>
        <strain evidence="9">ChiBcec8-13705</strain>
    </source>
</reference>
<comment type="subcellular location">
    <subcellularLocation>
        <location evidence="1 7">Cell membrane</location>
        <topology evidence="1 7">Multi-pass membrane protein</topology>
    </subcellularLocation>
</comment>
<feature type="transmembrane region" description="Helical" evidence="7">
    <location>
        <begin position="266"/>
        <end position="286"/>
    </location>
</feature>
<dbReference type="PROSITE" id="PS50928">
    <property type="entry name" value="ABC_TM1"/>
    <property type="match status" value="1"/>
</dbReference>
<keyword evidence="5 7" id="KW-1133">Transmembrane helix</keyword>
<dbReference type="EMBL" id="DWYG01000168">
    <property type="protein sequence ID" value="HJB42788.1"/>
    <property type="molecule type" value="Genomic_DNA"/>
</dbReference>
<evidence type="ECO:0000256" key="5">
    <source>
        <dbReference type="ARBA" id="ARBA00022989"/>
    </source>
</evidence>
<proteinExistence type="inferred from homology"/>
<evidence type="ECO:0000256" key="2">
    <source>
        <dbReference type="ARBA" id="ARBA00022448"/>
    </source>
</evidence>
<evidence type="ECO:0000256" key="3">
    <source>
        <dbReference type="ARBA" id="ARBA00022475"/>
    </source>
</evidence>
<feature type="transmembrane region" description="Helical" evidence="7">
    <location>
        <begin position="152"/>
        <end position="171"/>
    </location>
</feature>
<dbReference type="PANTHER" id="PTHR30193:SF37">
    <property type="entry name" value="INNER MEMBRANE ABC TRANSPORTER PERMEASE PROTEIN YCJO"/>
    <property type="match status" value="1"/>
</dbReference>
<dbReference type="AlphaFoldDB" id="A0A9D2M9H8"/>
<gene>
    <name evidence="9" type="ORF">H9945_09870</name>
</gene>
<evidence type="ECO:0000313" key="10">
    <source>
        <dbReference type="Proteomes" id="UP000886803"/>
    </source>
</evidence>
<evidence type="ECO:0000256" key="7">
    <source>
        <dbReference type="RuleBase" id="RU363032"/>
    </source>
</evidence>
<feature type="transmembrane region" description="Helical" evidence="7">
    <location>
        <begin position="79"/>
        <end position="101"/>
    </location>
</feature>
<evidence type="ECO:0000256" key="6">
    <source>
        <dbReference type="ARBA" id="ARBA00023136"/>
    </source>
</evidence>
<reference evidence="9" key="2">
    <citation type="submission" date="2021-04" db="EMBL/GenBank/DDBJ databases">
        <authorList>
            <person name="Gilroy R."/>
        </authorList>
    </citation>
    <scope>NUCLEOTIDE SEQUENCE</scope>
    <source>
        <strain evidence="9">ChiBcec8-13705</strain>
    </source>
</reference>
<keyword evidence="3" id="KW-1003">Cell membrane</keyword>
<evidence type="ECO:0000313" key="9">
    <source>
        <dbReference type="EMBL" id="HJB42788.1"/>
    </source>
</evidence>
<protein>
    <submittedName>
        <fullName evidence="9">Sugar ABC transporter permease</fullName>
    </submittedName>
</protein>
<dbReference type="CDD" id="cd06261">
    <property type="entry name" value="TM_PBP2"/>
    <property type="match status" value="1"/>
</dbReference>
<comment type="similarity">
    <text evidence="7">Belongs to the binding-protein-dependent transport system permease family.</text>
</comment>
<feature type="transmembrane region" description="Helical" evidence="7">
    <location>
        <begin position="20"/>
        <end position="43"/>
    </location>
</feature>
<dbReference type="GO" id="GO:0005886">
    <property type="term" value="C:plasma membrane"/>
    <property type="evidence" value="ECO:0007669"/>
    <property type="project" value="UniProtKB-SubCell"/>
</dbReference>
<dbReference type="InterPro" id="IPR000515">
    <property type="entry name" value="MetI-like"/>
</dbReference>
<evidence type="ECO:0000259" key="8">
    <source>
        <dbReference type="PROSITE" id="PS50928"/>
    </source>
</evidence>